<dbReference type="PROSITE" id="PS51510">
    <property type="entry name" value="PHOSPHAGEN_KINASE_C"/>
    <property type="match status" value="1"/>
</dbReference>
<feature type="binding site" evidence="5">
    <location>
        <begin position="163"/>
        <end position="167"/>
    </location>
    <ligand>
        <name>ATP</name>
        <dbReference type="ChEBI" id="CHEBI:30616"/>
    </ligand>
</feature>
<dbReference type="InterPro" id="IPR000749">
    <property type="entry name" value="ATP-guanido_PTrfase"/>
</dbReference>
<reference evidence="7" key="1">
    <citation type="journal article" date="2021" name="PeerJ">
        <title>Extensive microbial diversity within the chicken gut microbiome revealed by metagenomics and culture.</title>
        <authorList>
            <person name="Gilroy R."/>
            <person name="Ravi A."/>
            <person name="Getino M."/>
            <person name="Pursley I."/>
            <person name="Horton D.L."/>
            <person name="Alikhan N.F."/>
            <person name="Baker D."/>
            <person name="Gharbi K."/>
            <person name="Hall N."/>
            <person name="Watson M."/>
            <person name="Adriaenssens E.M."/>
            <person name="Foster-Nyarko E."/>
            <person name="Jarju S."/>
            <person name="Secka A."/>
            <person name="Antonio M."/>
            <person name="Oren A."/>
            <person name="Chaudhuri R.R."/>
            <person name="La Ragione R."/>
            <person name="Hildebrand F."/>
            <person name="Pallen M.J."/>
        </authorList>
    </citation>
    <scope>NUCLEOTIDE SEQUENCE</scope>
    <source>
        <strain evidence="7">421</strain>
    </source>
</reference>
<name>A0A9D1UG71_9FIRM</name>
<comment type="similarity">
    <text evidence="5">Belongs to the ATP:guanido phosphotransferase family.</text>
</comment>
<dbReference type="Pfam" id="PF00217">
    <property type="entry name" value="ATP-gua_Ptrans"/>
    <property type="match status" value="1"/>
</dbReference>
<dbReference type="GO" id="GO:0005524">
    <property type="term" value="F:ATP binding"/>
    <property type="evidence" value="ECO:0007669"/>
    <property type="project" value="UniProtKB-UniRule"/>
</dbReference>
<keyword evidence="2 5" id="KW-0547">Nucleotide-binding</keyword>
<evidence type="ECO:0000313" key="8">
    <source>
        <dbReference type="Proteomes" id="UP000824205"/>
    </source>
</evidence>
<dbReference type="EMBL" id="DXGE01000028">
    <property type="protein sequence ID" value="HIW86188.1"/>
    <property type="molecule type" value="Genomic_DNA"/>
</dbReference>
<comment type="caution">
    <text evidence="5">Lacks conserved residue(s) required for the propagation of feature annotation.</text>
</comment>
<dbReference type="InterPro" id="IPR014746">
    <property type="entry name" value="Gln_synth/guanido_kin_cat_dom"/>
</dbReference>
<dbReference type="CDD" id="cd07930">
    <property type="entry name" value="bacterial_phosphagen_kinase"/>
    <property type="match status" value="1"/>
</dbReference>
<keyword evidence="1 5" id="KW-0808">Transferase</keyword>
<dbReference type="InterPro" id="IPR023660">
    <property type="entry name" value="Arg_Kinase"/>
</dbReference>
<keyword evidence="3 5" id="KW-0418">Kinase</keyword>
<sequence length="330" mass="36371">MAKWYSSGGADNDVILYSKIRLARNLSDMPFKNKLSPEIKRSTVKKLYACVKNSELAGDFELVDLSGLNGAQAAAYAERQMISPEFAREKGAFLTNADESVTVMLCEEDHIRISAFASGLEIEKAYKKADKIDNVFLNSLPIAFDEKLGFLTASPINLGTGLKISVGLHLPAIRENGSIGRLSSLIGKLGLTLRPLYGEGSAFYQLTNHVTLGITEKEAMDNISSVALQIAMQERNLRATMKNSELWEDKLYRSLGTLKMARRLSYSEFIALASDIRFGAALGYFDCDINEITAMIHTMADGNVLTAHGCENSPQDVQRLRAEDVRKMPV</sequence>
<feature type="domain" description="Phosphagen kinase C-terminal" evidence="6">
    <location>
        <begin position="14"/>
        <end position="237"/>
    </location>
</feature>
<dbReference type="GO" id="GO:0046314">
    <property type="term" value="P:phosphocreatine biosynthetic process"/>
    <property type="evidence" value="ECO:0007669"/>
    <property type="project" value="InterPro"/>
</dbReference>
<protein>
    <submittedName>
        <fullName evidence="7">ATP--guanido phosphotransferase</fullName>
    </submittedName>
</protein>
<dbReference type="GO" id="GO:0004111">
    <property type="term" value="F:creatine kinase activity"/>
    <property type="evidence" value="ECO:0007669"/>
    <property type="project" value="InterPro"/>
</dbReference>
<feature type="binding site" evidence="5">
    <location>
        <begin position="194"/>
        <end position="199"/>
    </location>
    <ligand>
        <name>ATP</name>
        <dbReference type="ChEBI" id="CHEBI:30616"/>
    </ligand>
</feature>
<evidence type="ECO:0000313" key="7">
    <source>
        <dbReference type="EMBL" id="HIW86188.1"/>
    </source>
</evidence>
<dbReference type="InterPro" id="IPR022414">
    <property type="entry name" value="ATP-guanido_PTrfase_cat"/>
</dbReference>
<feature type="binding site" evidence="5">
    <location>
        <begin position="17"/>
        <end position="21"/>
    </location>
    <ligand>
        <name>ATP</name>
        <dbReference type="ChEBI" id="CHEBI:30616"/>
    </ligand>
</feature>
<accession>A0A9D1UG71</accession>
<dbReference type="Gene3D" id="3.30.590.10">
    <property type="entry name" value="Glutamine synthetase/guanido kinase, catalytic domain"/>
    <property type="match status" value="1"/>
</dbReference>
<dbReference type="Proteomes" id="UP000824205">
    <property type="component" value="Unassembled WGS sequence"/>
</dbReference>
<proteinExistence type="inferred from homology"/>
<evidence type="ECO:0000259" key="6">
    <source>
        <dbReference type="PROSITE" id="PS51510"/>
    </source>
</evidence>
<reference evidence="7" key="2">
    <citation type="submission" date="2021-04" db="EMBL/GenBank/DDBJ databases">
        <authorList>
            <person name="Gilroy R."/>
        </authorList>
    </citation>
    <scope>NUCLEOTIDE SEQUENCE</scope>
    <source>
        <strain evidence="7">421</strain>
    </source>
</reference>
<evidence type="ECO:0000256" key="1">
    <source>
        <dbReference type="ARBA" id="ARBA00022679"/>
    </source>
</evidence>
<dbReference type="AlphaFoldDB" id="A0A9D1UG71"/>
<evidence type="ECO:0000256" key="4">
    <source>
        <dbReference type="ARBA" id="ARBA00022840"/>
    </source>
</evidence>
<organism evidence="7 8">
    <name type="scientific">Candidatus Eubacterium faecipullorum</name>
    <dbReference type="NCBI Taxonomy" id="2838571"/>
    <lineage>
        <taxon>Bacteria</taxon>
        <taxon>Bacillati</taxon>
        <taxon>Bacillota</taxon>
        <taxon>Clostridia</taxon>
        <taxon>Eubacteriales</taxon>
        <taxon>Eubacteriaceae</taxon>
        <taxon>Eubacterium</taxon>
    </lineage>
</organism>
<dbReference type="PANTHER" id="PTHR11547">
    <property type="entry name" value="ARGININE OR CREATINE KINASE"/>
    <property type="match status" value="1"/>
</dbReference>
<dbReference type="PANTHER" id="PTHR11547:SF38">
    <property type="entry name" value="ARGININE KINASE 1-RELATED"/>
    <property type="match status" value="1"/>
</dbReference>
<feature type="binding site" evidence="5">
    <location>
        <position position="112"/>
    </location>
    <ligand>
        <name>ATP</name>
        <dbReference type="ChEBI" id="CHEBI:30616"/>
    </ligand>
</feature>
<evidence type="ECO:0000256" key="5">
    <source>
        <dbReference type="PROSITE-ProRule" id="PRU00843"/>
    </source>
</evidence>
<comment type="caution">
    <text evidence="7">The sequence shown here is derived from an EMBL/GenBank/DDBJ whole genome shotgun (WGS) entry which is preliminary data.</text>
</comment>
<keyword evidence="4 5" id="KW-0067">ATP-binding</keyword>
<dbReference type="GO" id="GO:0005615">
    <property type="term" value="C:extracellular space"/>
    <property type="evidence" value="ECO:0007669"/>
    <property type="project" value="TreeGrafter"/>
</dbReference>
<evidence type="ECO:0000256" key="3">
    <source>
        <dbReference type="ARBA" id="ARBA00022777"/>
    </source>
</evidence>
<dbReference type="SUPFAM" id="SSF55931">
    <property type="entry name" value="Glutamine synthetase/guanido kinase"/>
    <property type="match status" value="1"/>
</dbReference>
<evidence type="ECO:0000256" key="2">
    <source>
        <dbReference type="ARBA" id="ARBA00022741"/>
    </source>
</evidence>
<gene>
    <name evidence="7" type="ORF">IAA48_06790</name>
</gene>